<proteinExistence type="predicted"/>
<feature type="non-terminal residue" evidence="1">
    <location>
        <position position="1"/>
    </location>
</feature>
<organism evidence="1 2">
    <name type="scientific">Thalictrum thalictroides</name>
    <name type="common">Rue-anemone</name>
    <name type="synonym">Anemone thalictroides</name>
    <dbReference type="NCBI Taxonomy" id="46969"/>
    <lineage>
        <taxon>Eukaryota</taxon>
        <taxon>Viridiplantae</taxon>
        <taxon>Streptophyta</taxon>
        <taxon>Embryophyta</taxon>
        <taxon>Tracheophyta</taxon>
        <taxon>Spermatophyta</taxon>
        <taxon>Magnoliopsida</taxon>
        <taxon>Ranunculales</taxon>
        <taxon>Ranunculaceae</taxon>
        <taxon>Thalictroideae</taxon>
        <taxon>Thalictrum</taxon>
    </lineage>
</organism>
<reference evidence="1 2" key="1">
    <citation type="submission" date="2020-06" db="EMBL/GenBank/DDBJ databases">
        <title>Transcriptomic and genomic resources for Thalictrum thalictroides and T. hernandezii: Facilitating candidate gene discovery in an emerging model plant lineage.</title>
        <authorList>
            <person name="Arias T."/>
            <person name="Riano-Pachon D.M."/>
            <person name="Di Stilio V.S."/>
        </authorList>
    </citation>
    <scope>NUCLEOTIDE SEQUENCE [LARGE SCALE GENOMIC DNA]</scope>
    <source>
        <strain evidence="2">cv. WT478/WT964</strain>
        <tissue evidence="1">Leaves</tissue>
    </source>
</reference>
<protein>
    <submittedName>
        <fullName evidence="1">Uncharacterized protein</fullName>
    </submittedName>
</protein>
<evidence type="ECO:0000313" key="2">
    <source>
        <dbReference type="Proteomes" id="UP000554482"/>
    </source>
</evidence>
<evidence type="ECO:0000313" key="1">
    <source>
        <dbReference type="EMBL" id="KAF5204712.1"/>
    </source>
</evidence>
<accession>A0A7J6X8K9</accession>
<name>A0A7J6X8K9_THATH</name>
<dbReference type="AlphaFoldDB" id="A0A7J6X8K9"/>
<dbReference type="Proteomes" id="UP000554482">
    <property type="component" value="Unassembled WGS sequence"/>
</dbReference>
<dbReference type="EMBL" id="JABWDY010005078">
    <property type="protein sequence ID" value="KAF5204712.1"/>
    <property type="molecule type" value="Genomic_DNA"/>
</dbReference>
<comment type="caution">
    <text evidence="1">The sequence shown here is derived from an EMBL/GenBank/DDBJ whole genome shotgun (WGS) entry which is preliminary data.</text>
</comment>
<gene>
    <name evidence="1" type="ORF">FRX31_005701</name>
</gene>
<sequence length="88" mass="9874">NMVETTKKIVSLVKSGFSPSAKIDSLPSFSQVFYMDGDRIAVHPSDKDIICYWWLQTSFAVKIQTSSTAATPLVVAINVNQYTFTQYF</sequence>
<keyword evidence="2" id="KW-1185">Reference proteome</keyword>